<dbReference type="EMBL" id="HG001684">
    <property type="protein sequence ID" value="CDF34288.1"/>
    <property type="molecule type" value="Genomic_DNA"/>
</dbReference>
<dbReference type="KEGG" id="ccp:CHC_T00003010001"/>
<dbReference type="AlphaFoldDB" id="R7Q8Z5"/>
<dbReference type="Gramene" id="CDF34288">
    <property type="protein sequence ID" value="CDF34288"/>
    <property type="gene ID" value="CHC_T00003010001"/>
</dbReference>
<evidence type="ECO:0000313" key="2">
    <source>
        <dbReference type="Proteomes" id="UP000012073"/>
    </source>
</evidence>
<evidence type="ECO:0000313" key="1">
    <source>
        <dbReference type="EMBL" id="CDF34288.1"/>
    </source>
</evidence>
<dbReference type="Proteomes" id="UP000012073">
    <property type="component" value="Unassembled WGS sequence"/>
</dbReference>
<dbReference type="RefSeq" id="XP_005714107.1">
    <property type="nucleotide sequence ID" value="XM_005714050.1"/>
</dbReference>
<sequence length="75" mass="8457">MRSRLGEHRPCRPIRFPSRPPYHVSVPISPNHRNVGVHQCYSGASWKQRSCKQLHARPVVGASHHTNIVETAPSV</sequence>
<keyword evidence="2" id="KW-1185">Reference proteome</keyword>
<organism evidence="1 2">
    <name type="scientific">Chondrus crispus</name>
    <name type="common">Carrageen Irish moss</name>
    <name type="synonym">Polymorpha crispa</name>
    <dbReference type="NCBI Taxonomy" id="2769"/>
    <lineage>
        <taxon>Eukaryota</taxon>
        <taxon>Rhodophyta</taxon>
        <taxon>Florideophyceae</taxon>
        <taxon>Rhodymeniophycidae</taxon>
        <taxon>Gigartinales</taxon>
        <taxon>Gigartinaceae</taxon>
        <taxon>Chondrus</taxon>
    </lineage>
</organism>
<protein>
    <submittedName>
        <fullName evidence="1">Uncharacterized protein</fullName>
    </submittedName>
</protein>
<accession>R7Q8Z5</accession>
<reference evidence="2" key="1">
    <citation type="journal article" date="2013" name="Proc. Natl. Acad. Sci. U.S.A.">
        <title>Genome structure and metabolic features in the red seaweed Chondrus crispus shed light on evolution of the Archaeplastida.</title>
        <authorList>
            <person name="Collen J."/>
            <person name="Porcel B."/>
            <person name="Carre W."/>
            <person name="Ball S.G."/>
            <person name="Chaparro C."/>
            <person name="Tonon T."/>
            <person name="Barbeyron T."/>
            <person name="Michel G."/>
            <person name="Noel B."/>
            <person name="Valentin K."/>
            <person name="Elias M."/>
            <person name="Artiguenave F."/>
            <person name="Arun A."/>
            <person name="Aury J.M."/>
            <person name="Barbosa-Neto J.F."/>
            <person name="Bothwell J.H."/>
            <person name="Bouget F.Y."/>
            <person name="Brillet L."/>
            <person name="Cabello-Hurtado F."/>
            <person name="Capella-Gutierrez S."/>
            <person name="Charrier B."/>
            <person name="Cladiere L."/>
            <person name="Cock J.M."/>
            <person name="Coelho S.M."/>
            <person name="Colleoni C."/>
            <person name="Czjzek M."/>
            <person name="Da Silva C."/>
            <person name="Delage L."/>
            <person name="Denoeud F."/>
            <person name="Deschamps P."/>
            <person name="Dittami S.M."/>
            <person name="Gabaldon T."/>
            <person name="Gachon C.M."/>
            <person name="Groisillier A."/>
            <person name="Herve C."/>
            <person name="Jabbari K."/>
            <person name="Katinka M."/>
            <person name="Kloareg B."/>
            <person name="Kowalczyk N."/>
            <person name="Labadie K."/>
            <person name="Leblanc C."/>
            <person name="Lopez P.J."/>
            <person name="McLachlan D.H."/>
            <person name="Meslet-Cladiere L."/>
            <person name="Moustafa A."/>
            <person name="Nehr Z."/>
            <person name="Nyvall Collen P."/>
            <person name="Panaud O."/>
            <person name="Partensky F."/>
            <person name="Poulain J."/>
            <person name="Rensing S.A."/>
            <person name="Rousvoal S."/>
            <person name="Samson G."/>
            <person name="Symeonidi A."/>
            <person name="Weissenbach J."/>
            <person name="Zambounis A."/>
            <person name="Wincker P."/>
            <person name="Boyen C."/>
        </authorList>
    </citation>
    <scope>NUCLEOTIDE SEQUENCE [LARGE SCALE GENOMIC DNA]</scope>
    <source>
        <strain evidence="2">cv. Stackhouse</strain>
    </source>
</reference>
<name>R7Q8Z5_CHOCR</name>
<dbReference type="GeneID" id="17321839"/>
<proteinExistence type="predicted"/>
<gene>
    <name evidence="1" type="ORF">CHC_T00003010001</name>
</gene>